<protein>
    <submittedName>
        <fullName evidence="2">STAS domain-containing protein</fullName>
    </submittedName>
</protein>
<organism evidence="2 3">
    <name type="scientific">Peribacillus saganii</name>
    <dbReference type="NCBI Taxonomy" id="2303992"/>
    <lineage>
        <taxon>Bacteria</taxon>
        <taxon>Bacillati</taxon>
        <taxon>Bacillota</taxon>
        <taxon>Bacilli</taxon>
        <taxon>Bacillales</taxon>
        <taxon>Bacillaceae</taxon>
        <taxon>Peribacillus</taxon>
    </lineage>
</organism>
<feature type="domain" description="STAS" evidence="1">
    <location>
        <begin position="159"/>
        <end position="270"/>
    </location>
</feature>
<dbReference type="AlphaFoldDB" id="A0A372LKZ5"/>
<evidence type="ECO:0000259" key="1">
    <source>
        <dbReference type="PROSITE" id="PS50801"/>
    </source>
</evidence>
<name>A0A372LKZ5_9BACI</name>
<dbReference type="PANTHER" id="PTHR33745">
    <property type="entry name" value="RSBT ANTAGONIST PROTEIN RSBS-RELATED"/>
    <property type="match status" value="1"/>
</dbReference>
<comment type="caution">
    <text evidence="2">The sequence shown here is derived from an EMBL/GenBank/DDBJ whole genome shotgun (WGS) entry which is preliminary data.</text>
</comment>
<evidence type="ECO:0000313" key="2">
    <source>
        <dbReference type="EMBL" id="RFU67453.1"/>
    </source>
</evidence>
<dbReference type="PANTHER" id="PTHR33745:SF8">
    <property type="entry name" value="BLUE-LIGHT PHOTORECEPTOR"/>
    <property type="match status" value="1"/>
</dbReference>
<dbReference type="InterPro" id="IPR002645">
    <property type="entry name" value="STAS_dom"/>
</dbReference>
<dbReference type="Pfam" id="PF01740">
    <property type="entry name" value="STAS"/>
    <property type="match status" value="1"/>
</dbReference>
<dbReference type="EMBL" id="QVTE01000043">
    <property type="protein sequence ID" value="RFU67453.1"/>
    <property type="molecule type" value="Genomic_DNA"/>
</dbReference>
<dbReference type="InterPro" id="IPR036513">
    <property type="entry name" value="STAS_dom_sf"/>
</dbReference>
<reference evidence="2 3" key="1">
    <citation type="submission" date="2018-08" db="EMBL/GenBank/DDBJ databases">
        <title>Bacillus chawlae sp. nov., Bacillus glennii sp. nov., and Bacillus saganii sp. nov. Isolated from the Vehicle Assembly Building at Kennedy Space Center where the Viking Spacecraft were Assembled.</title>
        <authorList>
            <person name="Seuylemezian A."/>
            <person name="Vaishampayan P."/>
        </authorList>
    </citation>
    <scope>NUCLEOTIDE SEQUENCE [LARGE SCALE GENOMIC DNA]</scope>
    <source>
        <strain evidence="2 3">V47-23a</strain>
    </source>
</reference>
<accession>A0A372LKZ5</accession>
<dbReference type="InterPro" id="IPR051932">
    <property type="entry name" value="Bact_StressResp_Reg"/>
</dbReference>
<proteinExistence type="predicted"/>
<gene>
    <name evidence="2" type="ORF">D0469_14435</name>
</gene>
<dbReference type="Proteomes" id="UP000264541">
    <property type="component" value="Unassembled WGS sequence"/>
</dbReference>
<sequence length="271" mass="30972">MSSMDAVAEYLIKKAETVSREIVQYNIDKLEIELPEELIKKAIITHREFIKFLGETLYFSDEEVAADFVEWFKKYEEKEENYKVNISSIIKPYADTRQRLINIVTAISMEHRLTTEEVVRINNRISYLLDISMTETILLRERITEKMNIENQKLITEISSPIVPIQNGIAILPLIGEIDLDRTEHIMTNVIPKIGEMKIECLIIDFSGIVTIDTEIASRILGIYDVLRLLGIDAMFTGIRPDLAARVVIAGIDFSSLRTYATVQQAILSMA</sequence>
<keyword evidence="3" id="KW-1185">Reference proteome</keyword>
<dbReference type="CDD" id="cd07041">
    <property type="entry name" value="STAS_RsbR_RsbS_like"/>
    <property type="match status" value="1"/>
</dbReference>
<dbReference type="Gene3D" id="3.30.750.24">
    <property type="entry name" value="STAS domain"/>
    <property type="match status" value="1"/>
</dbReference>
<dbReference type="PROSITE" id="PS50801">
    <property type="entry name" value="STAS"/>
    <property type="match status" value="1"/>
</dbReference>
<dbReference type="SUPFAM" id="SSF52091">
    <property type="entry name" value="SpoIIaa-like"/>
    <property type="match status" value="1"/>
</dbReference>
<evidence type="ECO:0000313" key="3">
    <source>
        <dbReference type="Proteomes" id="UP000264541"/>
    </source>
</evidence>
<dbReference type="OrthoDB" id="2677458at2"/>